<dbReference type="AlphaFoldDB" id="A0A840N9M4"/>
<protein>
    <submittedName>
        <fullName evidence="2">Putative membrane protein</fullName>
    </submittedName>
</protein>
<feature type="signal peptide" evidence="1">
    <location>
        <begin position="1"/>
        <end position="31"/>
    </location>
</feature>
<proteinExistence type="predicted"/>
<feature type="chain" id="PRO_5033011953" evidence="1">
    <location>
        <begin position="32"/>
        <end position="97"/>
    </location>
</feature>
<name>A0A840N9M4_9PSEU</name>
<evidence type="ECO:0000313" key="2">
    <source>
        <dbReference type="EMBL" id="MBB5068886.1"/>
    </source>
</evidence>
<accession>A0A840N9M4</accession>
<keyword evidence="1" id="KW-0732">Signal</keyword>
<sequence>MSRTTRRIAASLVTVAAASMLSLAAAGPAQATAKGCAAYLHDQGYTVGPKVENACSLGSQGGGSQAFKKCLHDLLTIEVSRPHAELACKIAGDPNTA</sequence>
<organism evidence="2 3">
    <name type="scientific">Saccharopolyspora gloriosae</name>
    <dbReference type="NCBI Taxonomy" id="455344"/>
    <lineage>
        <taxon>Bacteria</taxon>
        <taxon>Bacillati</taxon>
        <taxon>Actinomycetota</taxon>
        <taxon>Actinomycetes</taxon>
        <taxon>Pseudonocardiales</taxon>
        <taxon>Pseudonocardiaceae</taxon>
        <taxon>Saccharopolyspora</taxon>
    </lineage>
</organism>
<dbReference type="RefSeq" id="WP_184478649.1">
    <property type="nucleotide sequence ID" value="NZ_JACHIV010000001.1"/>
</dbReference>
<comment type="caution">
    <text evidence="2">The sequence shown here is derived from an EMBL/GenBank/DDBJ whole genome shotgun (WGS) entry which is preliminary data.</text>
</comment>
<gene>
    <name evidence="2" type="ORF">BJ969_001974</name>
</gene>
<evidence type="ECO:0000256" key="1">
    <source>
        <dbReference type="SAM" id="SignalP"/>
    </source>
</evidence>
<reference evidence="2 3" key="1">
    <citation type="submission" date="2020-08" db="EMBL/GenBank/DDBJ databases">
        <title>Sequencing the genomes of 1000 actinobacteria strains.</title>
        <authorList>
            <person name="Klenk H.-P."/>
        </authorList>
    </citation>
    <scope>NUCLEOTIDE SEQUENCE [LARGE SCALE GENOMIC DNA]</scope>
    <source>
        <strain evidence="2 3">DSM 45582</strain>
    </source>
</reference>
<evidence type="ECO:0000313" key="3">
    <source>
        <dbReference type="Proteomes" id="UP000580474"/>
    </source>
</evidence>
<keyword evidence="3" id="KW-1185">Reference proteome</keyword>
<dbReference type="Proteomes" id="UP000580474">
    <property type="component" value="Unassembled WGS sequence"/>
</dbReference>
<dbReference type="EMBL" id="JACHIV010000001">
    <property type="protein sequence ID" value="MBB5068886.1"/>
    <property type="molecule type" value="Genomic_DNA"/>
</dbReference>